<gene>
    <name evidence="2" type="ORF">PGTG_15483</name>
</gene>
<feature type="compositionally biased region" description="Basic and acidic residues" evidence="1">
    <location>
        <begin position="1"/>
        <end position="33"/>
    </location>
</feature>
<reference key="1">
    <citation type="submission" date="2007-01" db="EMBL/GenBank/DDBJ databases">
        <title>The Genome Sequence of Puccinia graminis f. sp. tritici Strain CRL 75-36-700-3.</title>
        <authorList>
            <consortium name="The Broad Institute Genome Sequencing Platform"/>
            <person name="Birren B."/>
            <person name="Lander E."/>
            <person name="Galagan J."/>
            <person name="Nusbaum C."/>
            <person name="Devon K."/>
            <person name="Cuomo C."/>
            <person name="Jaffe D."/>
            <person name="Butler J."/>
            <person name="Alvarez P."/>
            <person name="Gnerre S."/>
            <person name="Grabherr M."/>
            <person name="Mauceli E."/>
            <person name="Brockman W."/>
            <person name="Young S."/>
            <person name="LaButti K."/>
            <person name="Sykes S."/>
            <person name="DeCaprio D."/>
            <person name="Crawford M."/>
            <person name="Koehrsen M."/>
            <person name="Engels R."/>
            <person name="Montgomery P."/>
            <person name="Pearson M."/>
            <person name="Howarth C."/>
            <person name="Larson L."/>
            <person name="White J."/>
            <person name="Zeng Q."/>
            <person name="Kodira C."/>
            <person name="Yandava C."/>
            <person name="Alvarado L."/>
            <person name="O'Leary S."/>
            <person name="Szabo L."/>
            <person name="Dean R."/>
            <person name="Schein J."/>
        </authorList>
    </citation>
    <scope>NUCLEOTIDE SEQUENCE</scope>
    <source>
        <strain>CRL 75-36-700-3</strain>
    </source>
</reference>
<name>E3KYB3_PUCGT</name>
<proteinExistence type="predicted"/>
<evidence type="ECO:0000256" key="1">
    <source>
        <dbReference type="SAM" id="MobiDB-lite"/>
    </source>
</evidence>
<sequence>MTTLVRKEATTATSEKSKKDKNDLPPSTEKETPMDLDELDSESSEATQIRPSTPEIRILSKEEQIKLRVKEHVALWRKCQVATRKGATPKLRALLTEAQESQKTLQKLIDNEEIESYVKG</sequence>
<dbReference type="KEGG" id="pgr:PGTG_15483"/>
<accession>E3KYB3</accession>
<dbReference type="VEuPathDB" id="FungiDB:PGTG_15483"/>
<evidence type="ECO:0000313" key="2">
    <source>
        <dbReference type="EMBL" id="EFP89304.2"/>
    </source>
</evidence>
<reference evidence="3" key="2">
    <citation type="journal article" date="2011" name="Proc. Natl. Acad. Sci. U.S.A.">
        <title>Obligate biotrophy features unraveled by the genomic analysis of rust fungi.</title>
        <authorList>
            <person name="Duplessis S."/>
            <person name="Cuomo C.A."/>
            <person name="Lin Y.-C."/>
            <person name="Aerts A."/>
            <person name="Tisserant E."/>
            <person name="Veneault-Fourrey C."/>
            <person name="Joly D.L."/>
            <person name="Hacquard S."/>
            <person name="Amselem J."/>
            <person name="Cantarel B.L."/>
            <person name="Chiu R."/>
            <person name="Coutinho P.M."/>
            <person name="Feau N."/>
            <person name="Field M."/>
            <person name="Frey P."/>
            <person name="Gelhaye E."/>
            <person name="Goldberg J."/>
            <person name="Grabherr M.G."/>
            <person name="Kodira C.D."/>
            <person name="Kohler A."/>
            <person name="Kuees U."/>
            <person name="Lindquist E.A."/>
            <person name="Lucas S.M."/>
            <person name="Mago R."/>
            <person name="Mauceli E."/>
            <person name="Morin E."/>
            <person name="Murat C."/>
            <person name="Pangilinan J.L."/>
            <person name="Park R."/>
            <person name="Pearson M."/>
            <person name="Quesneville H."/>
            <person name="Rouhier N."/>
            <person name="Sakthikumar S."/>
            <person name="Salamov A.A."/>
            <person name="Schmutz J."/>
            <person name="Selles B."/>
            <person name="Shapiro H."/>
            <person name="Tanguay P."/>
            <person name="Tuskan G.A."/>
            <person name="Henrissat B."/>
            <person name="Van de Peer Y."/>
            <person name="Rouze P."/>
            <person name="Ellis J.G."/>
            <person name="Dodds P.N."/>
            <person name="Schein J.E."/>
            <person name="Zhong S."/>
            <person name="Hamelin R.C."/>
            <person name="Grigoriev I.V."/>
            <person name="Szabo L.J."/>
            <person name="Martin F."/>
        </authorList>
    </citation>
    <scope>NUCLEOTIDE SEQUENCE [LARGE SCALE GENOMIC DNA]</scope>
    <source>
        <strain evidence="3">CRL 75-36-700-3 / race SCCL</strain>
    </source>
</reference>
<protein>
    <submittedName>
        <fullName evidence="2">Uncharacterized protein</fullName>
    </submittedName>
</protein>
<organism evidence="2 3">
    <name type="scientific">Puccinia graminis f. sp. tritici (strain CRL 75-36-700-3 / race SCCL)</name>
    <name type="common">Black stem rust fungus</name>
    <dbReference type="NCBI Taxonomy" id="418459"/>
    <lineage>
        <taxon>Eukaryota</taxon>
        <taxon>Fungi</taxon>
        <taxon>Dikarya</taxon>
        <taxon>Basidiomycota</taxon>
        <taxon>Pucciniomycotina</taxon>
        <taxon>Pucciniomycetes</taxon>
        <taxon>Pucciniales</taxon>
        <taxon>Pucciniaceae</taxon>
        <taxon>Puccinia</taxon>
    </lineage>
</organism>
<dbReference type="GeneID" id="10547024"/>
<evidence type="ECO:0000313" key="3">
    <source>
        <dbReference type="Proteomes" id="UP000008783"/>
    </source>
</evidence>
<dbReference type="RefSeq" id="XP_003333723.2">
    <property type="nucleotide sequence ID" value="XM_003333675.2"/>
</dbReference>
<dbReference type="Proteomes" id="UP000008783">
    <property type="component" value="Unassembled WGS sequence"/>
</dbReference>
<feature type="region of interest" description="Disordered" evidence="1">
    <location>
        <begin position="1"/>
        <end position="55"/>
    </location>
</feature>
<feature type="compositionally biased region" description="Acidic residues" evidence="1">
    <location>
        <begin position="34"/>
        <end position="43"/>
    </location>
</feature>
<dbReference type="HOGENOM" id="CLU_2050820_0_0_1"/>
<dbReference type="InParanoid" id="E3KYB3"/>
<keyword evidence="3" id="KW-1185">Reference proteome</keyword>
<dbReference type="EMBL" id="DS178321">
    <property type="protein sequence ID" value="EFP89304.2"/>
    <property type="molecule type" value="Genomic_DNA"/>
</dbReference>
<dbReference type="AlphaFoldDB" id="E3KYB3"/>
<dbReference type="OrthoDB" id="2508363at2759"/>